<dbReference type="Pfam" id="PF14552">
    <property type="entry name" value="Tautomerase_2"/>
    <property type="match status" value="1"/>
</dbReference>
<organism evidence="2 4">
    <name type="scientific">Arcobacter ellisii</name>
    <dbReference type="NCBI Taxonomy" id="913109"/>
    <lineage>
        <taxon>Bacteria</taxon>
        <taxon>Pseudomonadati</taxon>
        <taxon>Campylobacterota</taxon>
        <taxon>Epsilonproteobacteria</taxon>
        <taxon>Campylobacterales</taxon>
        <taxon>Arcobacteraceae</taxon>
        <taxon>Arcobacter</taxon>
    </lineage>
</organism>
<dbReference type="EMBL" id="NXIG01000010">
    <property type="protein sequence ID" value="RXI29675.1"/>
    <property type="molecule type" value="Genomic_DNA"/>
</dbReference>
<keyword evidence="3" id="KW-1185">Reference proteome</keyword>
<proteinExistence type="predicted"/>
<dbReference type="Gene3D" id="3.30.429.10">
    <property type="entry name" value="Macrophage Migration Inhibitory Factor"/>
    <property type="match status" value="1"/>
</dbReference>
<gene>
    <name evidence="1" type="ORF">AELL_2180</name>
    <name evidence="2" type="ORF">CP962_09895</name>
</gene>
<reference evidence="2 4" key="1">
    <citation type="submission" date="2017-09" db="EMBL/GenBank/DDBJ databases">
        <title>Genomics of the genus Arcobacter.</title>
        <authorList>
            <person name="Perez-Cataluna A."/>
            <person name="Figueras M.J."/>
            <person name="Salas-Masso N."/>
        </authorList>
    </citation>
    <scope>NUCLEOTIDE SEQUENCE [LARGE SCALE GENOMIC DNA]</scope>
    <source>
        <strain evidence="2 4">CECT 7837</strain>
    </source>
</reference>
<dbReference type="KEGG" id="aell:AELL_2180"/>
<dbReference type="PANTHER" id="PTHR38460">
    <property type="entry name" value="TAUTOMERASE YOLI-RELATED"/>
    <property type="match status" value="1"/>
</dbReference>
<dbReference type="EMBL" id="CP032097">
    <property type="protein sequence ID" value="AXX95815.1"/>
    <property type="molecule type" value="Genomic_DNA"/>
</dbReference>
<accession>A0A347UAD7</accession>
<evidence type="ECO:0000313" key="3">
    <source>
        <dbReference type="Proteomes" id="UP000262582"/>
    </source>
</evidence>
<dbReference type="OrthoDB" id="9804765at2"/>
<evidence type="ECO:0000313" key="1">
    <source>
        <dbReference type="EMBL" id="AXX95815.1"/>
    </source>
</evidence>
<evidence type="ECO:0000313" key="4">
    <source>
        <dbReference type="Proteomes" id="UP000290588"/>
    </source>
</evidence>
<evidence type="ECO:0000313" key="2">
    <source>
        <dbReference type="EMBL" id="RXI29675.1"/>
    </source>
</evidence>
<dbReference type="PANTHER" id="PTHR38460:SF1">
    <property type="entry name" value="TAUTOMERASE YOLI-RELATED"/>
    <property type="match status" value="1"/>
</dbReference>
<dbReference type="SUPFAM" id="SSF55331">
    <property type="entry name" value="Tautomerase/MIF"/>
    <property type="match status" value="1"/>
</dbReference>
<sequence>MPFIRIYIDKSISKENKKEISNAIHNSLIESFNVPIKDKFQVFIEVDKEDLIFPVEYLGNSYSNILFINITCKEGRTKEQKRKLYELCAKTISEKTKIKKDDIFITIIENNQDNWSFGNGIAQLME</sequence>
<name>A0A347UAD7_9BACT</name>
<reference evidence="1 3" key="2">
    <citation type="submission" date="2018-08" db="EMBL/GenBank/DDBJ databases">
        <title>Complete genome of the Arcobacter ellisii type strain LMG 26155.</title>
        <authorList>
            <person name="Miller W.G."/>
            <person name="Yee E."/>
            <person name="Bono J.L."/>
        </authorList>
    </citation>
    <scope>NUCLEOTIDE SEQUENCE [LARGE SCALE GENOMIC DNA]</scope>
    <source>
        <strain evidence="1 3">LMG 26155</strain>
    </source>
</reference>
<dbReference type="Proteomes" id="UP000290588">
    <property type="component" value="Unassembled WGS sequence"/>
</dbReference>
<dbReference type="InterPro" id="IPR037479">
    <property type="entry name" value="Tauto_MSAD"/>
</dbReference>
<dbReference type="AlphaFoldDB" id="A0A347UAD7"/>
<dbReference type="InterPro" id="IPR014347">
    <property type="entry name" value="Tautomerase/MIF_sf"/>
</dbReference>
<dbReference type="Proteomes" id="UP000262582">
    <property type="component" value="Chromosome"/>
</dbReference>
<protein>
    <submittedName>
        <fullName evidence="2">Tautomerase family protein</fullName>
    </submittedName>
</protein>
<dbReference type="RefSeq" id="WP_118917978.1">
    <property type="nucleotide sequence ID" value="NZ_CP032097.1"/>
</dbReference>